<organism evidence="3 4">
    <name type="scientific">Aphanothece cf. minutissima CCALA 015</name>
    <dbReference type="NCBI Taxonomy" id="2107695"/>
    <lineage>
        <taxon>Bacteria</taxon>
        <taxon>Bacillati</taxon>
        <taxon>Cyanobacteriota</taxon>
        <taxon>Cyanophyceae</taxon>
        <taxon>Oscillatoriophycideae</taxon>
        <taxon>Chroococcales</taxon>
        <taxon>Aphanothecaceae</taxon>
        <taxon>Aphanothece</taxon>
    </lineage>
</organism>
<gene>
    <name evidence="3" type="ORF">C7B81_08750</name>
</gene>
<dbReference type="InterPro" id="IPR014315">
    <property type="entry name" value="ABC_heterocyst_DevB"/>
</dbReference>
<dbReference type="InterPro" id="IPR050465">
    <property type="entry name" value="UPF0194_transport"/>
</dbReference>
<dbReference type="Gene3D" id="2.40.50.100">
    <property type="match status" value="1"/>
</dbReference>
<dbReference type="NCBIfam" id="TIGR02971">
    <property type="entry name" value="heterocyst_DevB"/>
    <property type="match status" value="1"/>
</dbReference>
<dbReference type="PANTHER" id="PTHR32347">
    <property type="entry name" value="EFFLUX SYSTEM COMPONENT YKNX-RELATED"/>
    <property type="match status" value="1"/>
</dbReference>
<comment type="caution">
    <text evidence="3">The sequence shown here is derived from an EMBL/GenBank/DDBJ whole genome shotgun (WGS) entry which is preliminary data.</text>
</comment>
<comment type="subcellular location">
    <subcellularLocation>
        <location evidence="1">Cell envelope</location>
    </subcellularLocation>
</comment>
<reference evidence="3 4" key="1">
    <citation type="submission" date="2018-02" db="EMBL/GenBank/DDBJ databases">
        <authorList>
            <person name="Moore K."/>
            <person name="Momper L."/>
        </authorList>
    </citation>
    <scope>NUCLEOTIDE SEQUENCE [LARGE SCALE GENOMIC DNA]</scope>
    <source>
        <strain evidence="3 4">CCALA 015</strain>
    </source>
</reference>
<dbReference type="EMBL" id="PVWP01000005">
    <property type="protein sequence ID" value="PSB37589.1"/>
    <property type="molecule type" value="Genomic_DNA"/>
</dbReference>
<sequence length="352" mass="36819">MVGRRARLGLVAAGGAGLLALGVGLLRRATPPPPPPVVERPVRTVTALGRLEPVSALRTIAAPLSGAGQPTLQALLVDRGDAVQAGQLLALLDNQPQLEAAVAAARAEVNLARSRLAIASADAGSGEDGQRAKVRSLEAQQRTAATEAARYQSLFTSGAVSAEERDNRRLSLDTITASLQEARVLLARQQARSSAGTGGVDLDVEASRRVLEQAQANLQRAIAARDDNLIRAPIAGTVLQVFARAGEAPGAAGILQLGQTGRMQAVAEVYESDLPLVRRGQPVRITSPALTQPLQGRVEQIGAIVLRQNLINTDPSANTDNRVVEVRAPLTPESSRRAAGFTNLQVRVVIGP</sequence>
<proteinExistence type="predicted"/>
<dbReference type="Gene3D" id="2.40.30.170">
    <property type="match status" value="1"/>
</dbReference>
<protein>
    <submittedName>
        <fullName evidence="3">ABC transporter permease</fullName>
    </submittedName>
</protein>
<evidence type="ECO:0000313" key="3">
    <source>
        <dbReference type="EMBL" id="PSB37589.1"/>
    </source>
</evidence>
<evidence type="ECO:0000313" key="4">
    <source>
        <dbReference type="Proteomes" id="UP000238218"/>
    </source>
</evidence>
<keyword evidence="2" id="KW-0175">Coiled coil</keyword>
<name>A0ABX5F7Q7_9CHRO</name>
<dbReference type="Proteomes" id="UP000238218">
    <property type="component" value="Unassembled WGS sequence"/>
</dbReference>
<dbReference type="PANTHER" id="PTHR32347:SF27">
    <property type="entry name" value="RND EFFLUX PUMP MEMBRANE FUSION PROTEIN BARREL-SANDWICH DOMAIN-CONTAINING PROTEIN"/>
    <property type="match status" value="1"/>
</dbReference>
<evidence type="ECO:0000256" key="2">
    <source>
        <dbReference type="ARBA" id="ARBA00023054"/>
    </source>
</evidence>
<reference evidence="3 4" key="2">
    <citation type="submission" date="2018-03" db="EMBL/GenBank/DDBJ databases">
        <title>The ancient ancestry and fast evolution of plastids.</title>
        <authorList>
            <person name="Moore K.R."/>
            <person name="Magnabosco C."/>
            <person name="Momper L."/>
            <person name="Gold D.A."/>
            <person name="Bosak T."/>
            <person name="Fournier G.P."/>
        </authorList>
    </citation>
    <scope>NUCLEOTIDE SEQUENCE [LARGE SCALE GENOMIC DNA]</scope>
    <source>
        <strain evidence="3 4">CCALA 015</strain>
    </source>
</reference>
<evidence type="ECO:0000256" key="1">
    <source>
        <dbReference type="ARBA" id="ARBA00004196"/>
    </source>
</evidence>
<keyword evidence="4" id="KW-1185">Reference proteome</keyword>
<dbReference type="RefSeq" id="WP_106220888.1">
    <property type="nucleotide sequence ID" value="NZ_PVWP01000005.1"/>
</dbReference>
<accession>A0ABX5F7Q7</accession>